<evidence type="ECO:0000313" key="3">
    <source>
        <dbReference type="Proteomes" id="UP000189981"/>
    </source>
</evidence>
<dbReference type="Proteomes" id="UP000189981">
    <property type="component" value="Unassembled WGS sequence"/>
</dbReference>
<protein>
    <recommendedName>
        <fullName evidence="4">3-carboxymuconate cyclase</fullName>
    </recommendedName>
</protein>
<feature type="transmembrane region" description="Helical" evidence="1">
    <location>
        <begin position="32"/>
        <end position="49"/>
    </location>
</feature>
<dbReference type="SUPFAM" id="SSF101898">
    <property type="entry name" value="NHL repeat"/>
    <property type="match status" value="1"/>
</dbReference>
<evidence type="ECO:0000313" key="2">
    <source>
        <dbReference type="EMBL" id="SKB31452.1"/>
    </source>
</evidence>
<keyword evidence="1" id="KW-0472">Membrane</keyword>
<keyword evidence="1" id="KW-0812">Transmembrane</keyword>
<accession>A0A1T5A8X6</accession>
<name>A0A1T5A8X6_9SPHI</name>
<keyword evidence="3" id="KW-1185">Reference proteome</keyword>
<reference evidence="3" key="1">
    <citation type="submission" date="2017-02" db="EMBL/GenBank/DDBJ databases">
        <authorList>
            <person name="Varghese N."/>
            <person name="Submissions S."/>
        </authorList>
    </citation>
    <scope>NUCLEOTIDE SEQUENCE [LARGE SCALE GENOMIC DNA]</scope>
    <source>
        <strain evidence="3">DSM 22385</strain>
    </source>
</reference>
<dbReference type="EMBL" id="FUYR01000001">
    <property type="protein sequence ID" value="SKB31452.1"/>
    <property type="molecule type" value="Genomic_DNA"/>
</dbReference>
<dbReference type="AlphaFoldDB" id="A0A1T5A8X6"/>
<evidence type="ECO:0000256" key="1">
    <source>
        <dbReference type="SAM" id="Phobius"/>
    </source>
</evidence>
<dbReference type="STRING" id="572036.SAMN05661099_0473"/>
<organism evidence="2 3">
    <name type="scientific">Daejeonella lutea</name>
    <dbReference type="NCBI Taxonomy" id="572036"/>
    <lineage>
        <taxon>Bacteria</taxon>
        <taxon>Pseudomonadati</taxon>
        <taxon>Bacteroidota</taxon>
        <taxon>Sphingobacteriia</taxon>
        <taxon>Sphingobacteriales</taxon>
        <taxon>Sphingobacteriaceae</taxon>
        <taxon>Daejeonella</taxon>
    </lineage>
</organism>
<sequence>MIQVYKLIIFDLKRVASPYIHHISNTNMKKNYFVLAAAVTAIGLTAAMTRSDSALSGFTTGTPAIKSVSSLTFGPEGVLFIGDSQGASVFAIDTKDSKRNAKAESSDIQNIDQKIAASLGTTPDKITITDMAVNPLSKKIYFAVQNSDGTPLVLRLENGQLQSVSLKDVSYSSLALNNVPAEDAKDQRGRSMRVAAISDIAYADGKLMLSGISNQEFASTFRSIPYPFNTQQESSSLEIYHAAHGRYETNAPIRTFTTSTINGKNYLIASYTCTPLVVFALDDLKPGTHVKGRTVAEMGNGNTPADILTLNSDGEKYLLMANSARPAAKLKHKDIESFQGSLTEKVTSTYAGVPFEVSARKNVTQMDKLDDSRVVLIQKSAAGTTDLLTINGKDL</sequence>
<proteinExistence type="predicted"/>
<gene>
    <name evidence="2" type="ORF">SAMN05661099_0473</name>
</gene>
<evidence type="ECO:0008006" key="4">
    <source>
        <dbReference type="Google" id="ProtNLM"/>
    </source>
</evidence>
<keyword evidence="1" id="KW-1133">Transmembrane helix</keyword>